<dbReference type="PRINTS" id="PR00038">
    <property type="entry name" value="HTHLUXR"/>
</dbReference>
<comment type="similarity">
    <text evidence="1">Belongs to the sigma-70 factor family. ECF subfamily.</text>
</comment>
<dbReference type="InterPro" id="IPR013249">
    <property type="entry name" value="RNA_pol_sigma70_r4_t2"/>
</dbReference>
<dbReference type="InterPro" id="IPR007627">
    <property type="entry name" value="RNA_pol_sigma70_r2"/>
</dbReference>
<dbReference type="Proteomes" id="UP000270673">
    <property type="component" value="Chromosome"/>
</dbReference>
<dbReference type="Pfam" id="PF04542">
    <property type="entry name" value="Sigma70_r2"/>
    <property type="match status" value="1"/>
</dbReference>
<organism evidence="6 7">
    <name type="scientific">Butyricimonas faecalis</name>
    <dbReference type="NCBI Taxonomy" id="2093856"/>
    <lineage>
        <taxon>Bacteria</taxon>
        <taxon>Pseudomonadati</taxon>
        <taxon>Bacteroidota</taxon>
        <taxon>Bacteroidia</taxon>
        <taxon>Bacteroidales</taxon>
        <taxon>Odoribacteraceae</taxon>
        <taxon>Butyricimonas</taxon>
    </lineage>
</organism>
<dbReference type="EMBL" id="CP032819">
    <property type="protein sequence ID" value="AZS30012.1"/>
    <property type="molecule type" value="Genomic_DNA"/>
</dbReference>
<feature type="domain" description="HTH luxR-type" evidence="5">
    <location>
        <begin position="125"/>
        <end position="181"/>
    </location>
</feature>
<accession>A0A3S9VTZ8</accession>
<evidence type="ECO:0000256" key="3">
    <source>
        <dbReference type="ARBA" id="ARBA00023082"/>
    </source>
</evidence>
<dbReference type="SUPFAM" id="SSF88659">
    <property type="entry name" value="Sigma3 and sigma4 domains of RNA polymerase sigma factors"/>
    <property type="match status" value="1"/>
</dbReference>
<evidence type="ECO:0000256" key="1">
    <source>
        <dbReference type="ARBA" id="ARBA00010641"/>
    </source>
</evidence>
<dbReference type="PANTHER" id="PTHR43133:SF46">
    <property type="entry name" value="RNA POLYMERASE SIGMA-70 FACTOR ECF SUBFAMILY"/>
    <property type="match status" value="1"/>
</dbReference>
<dbReference type="NCBIfam" id="TIGR02937">
    <property type="entry name" value="sigma70-ECF"/>
    <property type="match status" value="1"/>
</dbReference>
<proteinExistence type="inferred from homology"/>
<dbReference type="AlphaFoldDB" id="A0A3S9VTZ8"/>
<dbReference type="Gene3D" id="1.10.10.10">
    <property type="entry name" value="Winged helix-like DNA-binding domain superfamily/Winged helix DNA-binding domain"/>
    <property type="match status" value="1"/>
</dbReference>
<keyword evidence="2" id="KW-0805">Transcription regulation</keyword>
<dbReference type="PANTHER" id="PTHR43133">
    <property type="entry name" value="RNA POLYMERASE ECF-TYPE SIGMA FACTO"/>
    <property type="match status" value="1"/>
</dbReference>
<dbReference type="GO" id="GO:0006352">
    <property type="term" value="P:DNA-templated transcription initiation"/>
    <property type="evidence" value="ECO:0007669"/>
    <property type="project" value="InterPro"/>
</dbReference>
<protein>
    <submittedName>
        <fullName evidence="6">Sigma-70 family RNA polymerase sigma factor</fullName>
    </submittedName>
</protein>
<dbReference type="InterPro" id="IPR013324">
    <property type="entry name" value="RNA_pol_sigma_r3/r4-like"/>
</dbReference>
<keyword evidence="4" id="KW-0804">Transcription</keyword>
<dbReference type="Gene3D" id="1.10.1740.10">
    <property type="match status" value="1"/>
</dbReference>
<dbReference type="SMART" id="SM00421">
    <property type="entry name" value="HTH_LUXR"/>
    <property type="match status" value="1"/>
</dbReference>
<dbReference type="InterPro" id="IPR039425">
    <property type="entry name" value="RNA_pol_sigma-70-like"/>
</dbReference>
<name>A0A3S9VTZ8_9BACT</name>
<dbReference type="CDD" id="cd06171">
    <property type="entry name" value="Sigma70_r4"/>
    <property type="match status" value="1"/>
</dbReference>
<dbReference type="SUPFAM" id="SSF88946">
    <property type="entry name" value="Sigma2 domain of RNA polymerase sigma factors"/>
    <property type="match status" value="1"/>
</dbReference>
<keyword evidence="7" id="KW-1185">Reference proteome</keyword>
<gene>
    <name evidence="6" type="ORF">D8S85_10955</name>
</gene>
<dbReference type="InterPro" id="IPR036388">
    <property type="entry name" value="WH-like_DNA-bd_sf"/>
</dbReference>
<evidence type="ECO:0000313" key="6">
    <source>
        <dbReference type="EMBL" id="AZS30012.1"/>
    </source>
</evidence>
<dbReference type="RefSeq" id="WP_106480732.1">
    <property type="nucleotide sequence ID" value="NZ_CP032819.1"/>
</dbReference>
<dbReference type="GO" id="GO:0016987">
    <property type="term" value="F:sigma factor activity"/>
    <property type="evidence" value="ECO:0007669"/>
    <property type="project" value="UniProtKB-KW"/>
</dbReference>
<evidence type="ECO:0000259" key="5">
    <source>
        <dbReference type="SMART" id="SM00421"/>
    </source>
</evidence>
<evidence type="ECO:0000256" key="2">
    <source>
        <dbReference type="ARBA" id="ARBA00023015"/>
    </source>
</evidence>
<dbReference type="InterPro" id="IPR013325">
    <property type="entry name" value="RNA_pol_sigma_r2"/>
</dbReference>
<reference evidence="6 7" key="1">
    <citation type="submission" date="2018-10" db="EMBL/GenBank/DDBJ databases">
        <title>Butyricimonas faecalis sp. nov., isolated from human faeces and emended description of the genus Butyricimonas.</title>
        <authorList>
            <person name="Le Roy T."/>
            <person name="Van der Smissen P."/>
            <person name="Paquot A."/>
            <person name="Delzenne N."/>
            <person name="Muccioli G."/>
            <person name="Collet J.-F."/>
            <person name="Cani P.D."/>
        </authorList>
    </citation>
    <scope>NUCLEOTIDE SEQUENCE [LARGE SCALE GENOMIC DNA]</scope>
    <source>
        <strain evidence="6 7">H184</strain>
    </source>
</reference>
<dbReference type="InterPro" id="IPR000792">
    <property type="entry name" value="Tscrpt_reg_LuxR_C"/>
</dbReference>
<dbReference type="Pfam" id="PF08281">
    <property type="entry name" value="Sigma70_r4_2"/>
    <property type="match status" value="1"/>
</dbReference>
<dbReference type="GO" id="GO:0003677">
    <property type="term" value="F:DNA binding"/>
    <property type="evidence" value="ECO:0007669"/>
    <property type="project" value="InterPro"/>
</dbReference>
<evidence type="ECO:0000313" key="7">
    <source>
        <dbReference type="Proteomes" id="UP000270673"/>
    </source>
</evidence>
<keyword evidence="3" id="KW-0731">Sigma factor</keyword>
<evidence type="ECO:0000256" key="4">
    <source>
        <dbReference type="ARBA" id="ARBA00023163"/>
    </source>
</evidence>
<dbReference type="InterPro" id="IPR014284">
    <property type="entry name" value="RNA_pol_sigma-70_dom"/>
</dbReference>
<dbReference type="KEGG" id="buy:D8S85_10955"/>
<sequence>MIKFDKFIQGINNKDPRAWKELYRFYYGALCNYSSSIINEASVAEDIVQECLIMVWKSDLYFQDIKILTSYLYKSIYNNTLKYIRDKKVEDKRKSEWSLTLSEVEDDLFYMAVEEDVIRQLRAVIALLPDQRKIILQLSLEGLSVQEIAQRLGISINTVKTQKKRAYAFLKANLKHYFSLLVLLEILK</sequence>
<dbReference type="OrthoDB" id="1119198at2"/>